<keyword evidence="11" id="KW-0804">Transcription</keyword>
<dbReference type="GO" id="GO:0005829">
    <property type="term" value="C:cytosol"/>
    <property type="evidence" value="ECO:0007669"/>
    <property type="project" value="UniProtKB-ARBA"/>
</dbReference>
<feature type="compositionally biased region" description="Polar residues" evidence="14">
    <location>
        <begin position="37"/>
        <end position="51"/>
    </location>
</feature>
<keyword evidence="7" id="KW-0810">Translation regulation</keyword>
<evidence type="ECO:0000256" key="6">
    <source>
        <dbReference type="ARBA" id="ARBA00022491"/>
    </source>
</evidence>
<dbReference type="GO" id="GO:0006417">
    <property type="term" value="P:regulation of translation"/>
    <property type="evidence" value="ECO:0007669"/>
    <property type="project" value="UniProtKB-KW"/>
</dbReference>
<sequence length="416" mass="45573">AEREREISWNGTENSTVPNFVPWKNRQSPPAAKRLSPATSEKMNPFQSVSGAPSFTPLTSAATSGSSAYPSTSWAEGSGSSLKDLVSSPVAATPPSTHSIFGSVGGSGGKNTPGTVDRDQVFQWIQELTSPSTREHALIELSRKREVLPDLAPMLWHSFGTMAALLQEIVMIYPVINPPTLTAQQSNRVCNALALLQCVASHPETRTTFLNAHIPLFLYPFLHTVSKSRPFEYLRLTSLGVVGALVKTDEQDVINFLLTTEIIPLCLRIMESGSELSKTVATFILQKILLDETGLSYICQTFERFSHVSTVLSKMVQTLSNEPSSRLLKHVVRCYLRLSDNPRAKEALRQCLPVQLQDATFSSVLKEDGTTKKWLLQLLSSLGLELPPTSSPTITSSSSTFTDNRPHPSPNVHISQ</sequence>
<keyword evidence="10" id="KW-0010">Activator</keyword>
<proteinExistence type="inferred from homology"/>
<dbReference type="InterPro" id="IPR016024">
    <property type="entry name" value="ARM-type_fold"/>
</dbReference>
<keyword evidence="6" id="KW-0678">Repressor</keyword>
<evidence type="ECO:0000256" key="14">
    <source>
        <dbReference type="SAM" id="MobiDB-lite"/>
    </source>
</evidence>
<evidence type="ECO:0000313" key="15">
    <source>
        <dbReference type="EMBL" id="CAI7992222.1"/>
    </source>
</evidence>
<dbReference type="Proteomes" id="UP001174909">
    <property type="component" value="Unassembled WGS sequence"/>
</dbReference>
<keyword evidence="16" id="KW-1185">Reference proteome</keyword>
<evidence type="ECO:0000256" key="9">
    <source>
        <dbReference type="ARBA" id="ARBA00023158"/>
    </source>
</evidence>
<dbReference type="GO" id="GO:0006402">
    <property type="term" value="P:mRNA catabolic process"/>
    <property type="evidence" value="ECO:0007669"/>
    <property type="project" value="InterPro"/>
</dbReference>
<keyword evidence="12" id="KW-0539">Nucleus</keyword>
<gene>
    <name evidence="15" type="ORF">GBAR_LOCUS942</name>
</gene>
<evidence type="ECO:0000313" key="16">
    <source>
        <dbReference type="Proteomes" id="UP001174909"/>
    </source>
</evidence>
<dbReference type="EMBL" id="CASHTH010000139">
    <property type="protein sequence ID" value="CAI7992222.1"/>
    <property type="molecule type" value="Genomic_DNA"/>
</dbReference>
<dbReference type="FunFam" id="1.25.10.10:FF:000037">
    <property type="entry name" value="CCR4-NOT transcription complex subunit 9"/>
    <property type="match status" value="1"/>
</dbReference>
<protein>
    <recommendedName>
        <fullName evidence="4">CCR4-NOT transcription complex subunit 9</fullName>
    </recommendedName>
    <alternativeName>
        <fullName evidence="13">Cell differentiation protein RQCD1 homolog</fullName>
    </alternativeName>
</protein>
<feature type="region of interest" description="Disordered" evidence="14">
    <location>
        <begin position="1"/>
        <end position="51"/>
    </location>
</feature>
<dbReference type="PANTHER" id="PTHR12262">
    <property type="entry name" value="CCR4-NOT TRANSCRIPTION COMPLEX SUBUNIT 9"/>
    <property type="match status" value="1"/>
</dbReference>
<evidence type="ECO:0000256" key="12">
    <source>
        <dbReference type="ARBA" id="ARBA00023242"/>
    </source>
</evidence>
<comment type="caution">
    <text evidence="15">The sequence shown here is derived from an EMBL/GenBank/DDBJ whole genome shotgun (WGS) entry which is preliminary data.</text>
</comment>
<dbReference type="GO" id="GO:0031047">
    <property type="term" value="P:regulatory ncRNA-mediated gene silencing"/>
    <property type="evidence" value="ECO:0007669"/>
    <property type="project" value="UniProtKB-KW"/>
</dbReference>
<feature type="compositionally biased region" description="Low complexity" evidence="14">
    <location>
        <begin position="388"/>
        <end position="402"/>
    </location>
</feature>
<feature type="region of interest" description="Disordered" evidence="14">
    <location>
        <begin position="388"/>
        <end position="416"/>
    </location>
</feature>
<evidence type="ECO:0000256" key="2">
    <source>
        <dbReference type="ARBA" id="ARBA00004201"/>
    </source>
</evidence>
<dbReference type="InterPro" id="IPR007216">
    <property type="entry name" value="CNOT9"/>
</dbReference>
<evidence type="ECO:0000256" key="11">
    <source>
        <dbReference type="ARBA" id="ARBA00023163"/>
    </source>
</evidence>
<dbReference type="Pfam" id="PF04078">
    <property type="entry name" value="Rcd1"/>
    <property type="match status" value="1"/>
</dbReference>
<dbReference type="GO" id="GO:0000932">
    <property type="term" value="C:P-body"/>
    <property type="evidence" value="ECO:0007669"/>
    <property type="project" value="UniProtKB-SubCell"/>
</dbReference>
<dbReference type="GO" id="GO:0030014">
    <property type="term" value="C:CCR4-NOT complex"/>
    <property type="evidence" value="ECO:0007669"/>
    <property type="project" value="InterPro"/>
</dbReference>
<accession>A0AA35QV93</accession>
<dbReference type="InterPro" id="IPR011989">
    <property type="entry name" value="ARM-like"/>
</dbReference>
<organism evidence="15 16">
    <name type="scientific">Geodia barretti</name>
    <name type="common">Barrett's horny sponge</name>
    <dbReference type="NCBI Taxonomy" id="519541"/>
    <lineage>
        <taxon>Eukaryota</taxon>
        <taxon>Metazoa</taxon>
        <taxon>Porifera</taxon>
        <taxon>Demospongiae</taxon>
        <taxon>Heteroscleromorpha</taxon>
        <taxon>Tetractinellida</taxon>
        <taxon>Astrophorina</taxon>
        <taxon>Geodiidae</taxon>
        <taxon>Geodia</taxon>
    </lineage>
</organism>
<dbReference type="GO" id="GO:0005634">
    <property type="term" value="C:nucleus"/>
    <property type="evidence" value="ECO:0007669"/>
    <property type="project" value="UniProtKB-SubCell"/>
</dbReference>
<evidence type="ECO:0000256" key="1">
    <source>
        <dbReference type="ARBA" id="ARBA00004123"/>
    </source>
</evidence>
<dbReference type="Gene3D" id="1.25.10.10">
    <property type="entry name" value="Leucine-rich Repeat Variant"/>
    <property type="match status" value="1"/>
</dbReference>
<evidence type="ECO:0000256" key="8">
    <source>
        <dbReference type="ARBA" id="ARBA00023015"/>
    </source>
</evidence>
<evidence type="ECO:0000256" key="13">
    <source>
        <dbReference type="ARBA" id="ARBA00030283"/>
    </source>
</evidence>
<comment type="similarity">
    <text evidence="3">Belongs to the CNOT9 family.</text>
</comment>
<keyword evidence="8" id="KW-0805">Transcription regulation</keyword>
<evidence type="ECO:0000256" key="3">
    <source>
        <dbReference type="ARBA" id="ARBA00006385"/>
    </source>
</evidence>
<dbReference type="AlphaFoldDB" id="A0AA35QV93"/>
<evidence type="ECO:0000256" key="10">
    <source>
        <dbReference type="ARBA" id="ARBA00023159"/>
    </source>
</evidence>
<evidence type="ECO:0000256" key="5">
    <source>
        <dbReference type="ARBA" id="ARBA00022490"/>
    </source>
</evidence>
<name>A0AA35QV93_GEOBA</name>
<feature type="compositionally biased region" description="Polar residues" evidence="14">
    <location>
        <begin position="9"/>
        <end position="18"/>
    </location>
</feature>
<keyword evidence="5" id="KW-0963">Cytoplasm</keyword>
<feature type="non-terminal residue" evidence="15">
    <location>
        <position position="1"/>
    </location>
</feature>
<reference evidence="15" key="1">
    <citation type="submission" date="2023-03" db="EMBL/GenBank/DDBJ databases">
        <authorList>
            <person name="Steffen K."/>
            <person name="Cardenas P."/>
        </authorList>
    </citation>
    <scope>NUCLEOTIDE SEQUENCE</scope>
</reference>
<keyword evidence="9" id="KW-0943">RNA-mediated gene silencing</keyword>
<evidence type="ECO:0000256" key="4">
    <source>
        <dbReference type="ARBA" id="ARBA00014171"/>
    </source>
</evidence>
<evidence type="ECO:0000256" key="7">
    <source>
        <dbReference type="ARBA" id="ARBA00022845"/>
    </source>
</evidence>
<dbReference type="SUPFAM" id="SSF48371">
    <property type="entry name" value="ARM repeat"/>
    <property type="match status" value="1"/>
</dbReference>
<comment type="subcellular location">
    <subcellularLocation>
        <location evidence="2">Cytoplasm</location>
        <location evidence="2">P-body</location>
    </subcellularLocation>
    <subcellularLocation>
        <location evidence="1">Nucleus</location>
    </subcellularLocation>
</comment>